<feature type="transmembrane region" description="Helical" evidence="2">
    <location>
        <begin position="102"/>
        <end position="121"/>
    </location>
</feature>
<evidence type="ECO:0000313" key="5">
    <source>
        <dbReference type="Proteomes" id="UP000199118"/>
    </source>
</evidence>
<feature type="transmembrane region" description="Helical" evidence="2">
    <location>
        <begin position="46"/>
        <end position="66"/>
    </location>
</feature>
<dbReference type="InterPro" id="IPR037185">
    <property type="entry name" value="EmrE-like"/>
</dbReference>
<feature type="transmembrane region" description="Helical" evidence="2">
    <location>
        <begin position="269"/>
        <end position="288"/>
    </location>
</feature>
<dbReference type="STRING" id="356660.SAMN05444336_11254"/>
<feature type="region of interest" description="Disordered" evidence="1">
    <location>
        <begin position="315"/>
        <end position="335"/>
    </location>
</feature>
<feature type="transmembrane region" description="Helical" evidence="2">
    <location>
        <begin position="185"/>
        <end position="206"/>
    </location>
</feature>
<feature type="domain" description="EamA" evidence="3">
    <location>
        <begin position="16"/>
        <end position="147"/>
    </location>
</feature>
<organism evidence="4 5">
    <name type="scientific">Albimonas donghaensis</name>
    <dbReference type="NCBI Taxonomy" id="356660"/>
    <lineage>
        <taxon>Bacteria</taxon>
        <taxon>Pseudomonadati</taxon>
        <taxon>Pseudomonadota</taxon>
        <taxon>Alphaproteobacteria</taxon>
        <taxon>Rhodobacterales</taxon>
        <taxon>Paracoccaceae</taxon>
        <taxon>Albimonas</taxon>
    </lineage>
</organism>
<feature type="transmembrane region" description="Helical" evidence="2">
    <location>
        <begin position="244"/>
        <end position="263"/>
    </location>
</feature>
<dbReference type="PANTHER" id="PTHR22911:SF103">
    <property type="entry name" value="BLR2811 PROTEIN"/>
    <property type="match status" value="1"/>
</dbReference>
<feature type="transmembrane region" description="Helical" evidence="2">
    <location>
        <begin position="158"/>
        <end position="178"/>
    </location>
</feature>
<dbReference type="OrthoDB" id="9806718at2"/>
<keyword evidence="2" id="KW-0812">Transmembrane</keyword>
<dbReference type="AlphaFoldDB" id="A0A1H3FD18"/>
<feature type="transmembrane region" description="Helical" evidence="2">
    <location>
        <begin position="133"/>
        <end position="152"/>
    </location>
</feature>
<dbReference type="Proteomes" id="UP000199118">
    <property type="component" value="Unassembled WGS sequence"/>
</dbReference>
<dbReference type="GO" id="GO:0016020">
    <property type="term" value="C:membrane"/>
    <property type="evidence" value="ECO:0007669"/>
    <property type="project" value="InterPro"/>
</dbReference>
<proteinExistence type="predicted"/>
<dbReference type="InterPro" id="IPR000620">
    <property type="entry name" value="EamA_dom"/>
</dbReference>
<protein>
    <submittedName>
        <fullName evidence="4">Threonine/homoserine efflux transporter RhtA</fullName>
    </submittedName>
</protein>
<feature type="transmembrane region" description="Helical" evidence="2">
    <location>
        <begin position="212"/>
        <end position="232"/>
    </location>
</feature>
<reference evidence="4 5" key="1">
    <citation type="submission" date="2016-10" db="EMBL/GenBank/DDBJ databases">
        <authorList>
            <person name="de Groot N.N."/>
        </authorList>
    </citation>
    <scope>NUCLEOTIDE SEQUENCE [LARGE SCALE GENOMIC DNA]</scope>
    <source>
        <strain evidence="4 5">DSM 17890</strain>
    </source>
</reference>
<dbReference type="Gene3D" id="1.10.3730.20">
    <property type="match status" value="1"/>
</dbReference>
<sequence>MNVTGAATLAASFWIAVGLIFAANVLLPLQDAFSKGYVQDLPVWQVLLVRSLTVLAIAVAIGRGPVIRRARRARNLRWIVLRALMNLAAWGCFYLALRDIPLAQAITLYFFSPILVALMAGPFLGERVSLGQWAAIAAGFGGVALASGAAAFEMSSASAFALLAAALWAGTMLMLRAFSGEEGALAQVVAANVVFVLATGACALVWGWQADLSQTLGIAAAGVLGGAGQFAIYEAARRIPASTLAALEYGALVSGFGLGWLMFDEIPTAAVWGGAGLVLVSGVAVVGLERLRARAAPPLPLGPFAPAVALAAEAEAEADASLNPETKPHRQGDPQ</sequence>
<keyword evidence="5" id="KW-1185">Reference proteome</keyword>
<evidence type="ECO:0000313" key="4">
    <source>
        <dbReference type="EMBL" id="SDX88677.1"/>
    </source>
</evidence>
<dbReference type="SUPFAM" id="SSF103481">
    <property type="entry name" value="Multidrug resistance efflux transporter EmrE"/>
    <property type="match status" value="2"/>
</dbReference>
<dbReference type="PANTHER" id="PTHR22911">
    <property type="entry name" value="ACYL-MALONYL CONDENSING ENZYME-RELATED"/>
    <property type="match status" value="1"/>
</dbReference>
<name>A0A1H3FD18_9RHOB</name>
<dbReference type="Pfam" id="PF00892">
    <property type="entry name" value="EamA"/>
    <property type="match status" value="1"/>
</dbReference>
<evidence type="ECO:0000256" key="2">
    <source>
        <dbReference type="SAM" id="Phobius"/>
    </source>
</evidence>
<dbReference type="EMBL" id="FNMZ01000012">
    <property type="protein sequence ID" value="SDX88677.1"/>
    <property type="molecule type" value="Genomic_DNA"/>
</dbReference>
<feature type="compositionally biased region" description="Basic and acidic residues" evidence="1">
    <location>
        <begin position="326"/>
        <end position="335"/>
    </location>
</feature>
<keyword evidence="2" id="KW-0472">Membrane</keyword>
<gene>
    <name evidence="4" type="ORF">SAMN05444336_11254</name>
</gene>
<evidence type="ECO:0000259" key="3">
    <source>
        <dbReference type="Pfam" id="PF00892"/>
    </source>
</evidence>
<feature type="transmembrane region" description="Helical" evidence="2">
    <location>
        <begin position="78"/>
        <end position="96"/>
    </location>
</feature>
<keyword evidence="2" id="KW-1133">Transmembrane helix</keyword>
<dbReference type="RefSeq" id="WP_092685184.1">
    <property type="nucleotide sequence ID" value="NZ_FNMZ01000012.1"/>
</dbReference>
<accession>A0A1H3FD18</accession>
<evidence type="ECO:0000256" key="1">
    <source>
        <dbReference type="SAM" id="MobiDB-lite"/>
    </source>
</evidence>